<gene>
    <name evidence="1" type="ORF">FAS41_01630</name>
</gene>
<dbReference type="Proteomes" id="UP000306635">
    <property type="component" value="Unassembled WGS sequence"/>
</dbReference>
<dbReference type="RefSeq" id="WP_171049418.1">
    <property type="nucleotide sequence ID" value="NZ_JAOCBK010000003.1"/>
</dbReference>
<dbReference type="EMBL" id="SWDV01000001">
    <property type="protein sequence ID" value="TLX81222.1"/>
    <property type="molecule type" value="Genomic_DNA"/>
</dbReference>
<accession>A0A5R9RCY1</accession>
<proteinExistence type="predicted"/>
<organism evidence="1 2">
    <name type="scientific">Pseudomonas nicosulfuronedens</name>
    <dbReference type="NCBI Taxonomy" id="2571105"/>
    <lineage>
        <taxon>Bacteria</taxon>
        <taxon>Pseudomonadati</taxon>
        <taxon>Pseudomonadota</taxon>
        <taxon>Gammaproteobacteria</taxon>
        <taxon>Pseudomonadales</taxon>
        <taxon>Pseudomonadaceae</taxon>
        <taxon>Pseudomonas</taxon>
    </lineage>
</organism>
<protein>
    <submittedName>
        <fullName evidence="1">Uncharacterized protein</fullName>
    </submittedName>
</protein>
<evidence type="ECO:0000313" key="2">
    <source>
        <dbReference type="Proteomes" id="UP000306635"/>
    </source>
</evidence>
<dbReference type="AlphaFoldDB" id="A0A5R9RCY1"/>
<name>A0A5R9RCY1_9PSED</name>
<reference evidence="1 2" key="1">
    <citation type="submission" date="2019-04" db="EMBL/GenBank/DDBJ databases">
        <authorList>
            <person name="Li M."/>
        </authorList>
    </citation>
    <scope>NUCLEOTIDE SEQUENCE [LARGE SCALE GENOMIC DNA]</scope>
    <source>
        <strain evidence="1 2">LAM1902</strain>
    </source>
</reference>
<comment type="caution">
    <text evidence="1">The sequence shown here is derived from an EMBL/GenBank/DDBJ whole genome shotgun (WGS) entry which is preliminary data.</text>
</comment>
<keyword evidence="2" id="KW-1185">Reference proteome</keyword>
<evidence type="ECO:0000313" key="1">
    <source>
        <dbReference type="EMBL" id="TLX81222.1"/>
    </source>
</evidence>
<sequence>MARKGLQPEKNHVKTLLNRFLSRSNCSASPAASLAGTLEKPQTPALCAPEWSATVQFAPKKTITVQNYNRLTRRNTVQLYLSSLTKKSDHMLNPFSN</sequence>